<accession>A0A7W3XZM0</accession>
<gene>
    <name evidence="2" type="ORF">FOE67_27425</name>
</gene>
<sequence length="61" mass="6270">MSAKKTTTKATTAKTPAKKTPRRAGHSSLVWNGGMAGPHSTPGRDIRPAGNCPANNPRCGA</sequence>
<dbReference type="RefSeq" id="WP_182667607.1">
    <property type="nucleotide sequence ID" value="NZ_VKHS01001522.1"/>
</dbReference>
<name>A0A7W3XZM0_9ACTN</name>
<evidence type="ECO:0000256" key="1">
    <source>
        <dbReference type="SAM" id="MobiDB-lite"/>
    </source>
</evidence>
<dbReference type="AlphaFoldDB" id="A0A7W3XZM0"/>
<evidence type="ECO:0000313" key="3">
    <source>
        <dbReference type="Proteomes" id="UP000530234"/>
    </source>
</evidence>
<dbReference type="Proteomes" id="UP000530234">
    <property type="component" value="Unassembled WGS sequence"/>
</dbReference>
<reference evidence="3" key="1">
    <citation type="submission" date="2019-10" db="EMBL/GenBank/DDBJ databases">
        <title>Streptomyces sp. nov., a novel actinobacterium isolated from alkaline environment.</title>
        <authorList>
            <person name="Golinska P."/>
        </authorList>
    </citation>
    <scope>NUCLEOTIDE SEQUENCE [LARGE SCALE GENOMIC DNA]</scope>
    <source>
        <strain evidence="3">DSM 42108</strain>
    </source>
</reference>
<keyword evidence="3" id="KW-1185">Reference proteome</keyword>
<feature type="non-terminal residue" evidence="2">
    <location>
        <position position="61"/>
    </location>
</feature>
<feature type="compositionally biased region" description="Low complexity" evidence="1">
    <location>
        <begin position="1"/>
        <end position="15"/>
    </location>
</feature>
<organism evidence="2 3">
    <name type="scientific">Streptomyces calidiresistens</name>
    <dbReference type="NCBI Taxonomy" id="1485586"/>
    <lineage>
        <taxon>Bacteria</taxon>
        <taxon>Bacillati</taxon>
        <taxon>Actinomycetota</taxon>
        <taxon>Actinomycetes</taxon>
        <taxon>Kitasatosporales</taxon>
        <taxon>Streptomycetaceae</taxon>
        <taxon>Streptomyces</taxon>
    </lineage>
</organism>
<comment type="caution">
    <text evidence="2">The sequence shown here is derived from an EMBL/GenBank/DDBJ whole genome shotgun (WGS) entry which is preliminary data.</text>
</comment>
<evidence type="ECO:0000313" key="2">
    <source>
        <dbReference type="EMBL" id="MBB0233123.1"/>
    </source>
</evidence>
<dbReference type="EMBL" id="VKHS01001522">
    <property type="protein sequence ID" value="MBB0233123.1"/>
    <property type="molecule type" value="Genomic_DNA"/>
</dbReference>
<proteinExistence type="predicted"/>
<feature type="region of interest" description="Disordered" evidence="1">
    <location>
        <begin position="1"/>
        <end position="61"/>
    </location>
</feature>
<feature type="compositionally biased region" description="Basic residues" evidence="1">
    <location>
        <begin position="16"/>
        <end position="25"/>
    </location>
</feature>
<protein>
    <submittedName>
        <fullName evidence="2">Uncharacterized protein</fullName>
    </submittedName>
</protein>